<dbReference type="EC" id="2.7.7.49" evidence="1"/>
<evidence type="ECO:0000259" key="14">
    <source>
        <dbReference type="PROSITE" id="PS50878"/>
    </source>
</evidence>
<dbReference type="InterPro" id="IPR000477">
    <property type="entry name" value="RT_dom"/>
</dbReference>
<evidence type="ECO:0000259" key="15">
    <source>
        <dbReference type="PROSITE" id="PS50994"/>
    </source>
</evidence>
<dbReference type="PROSITE" id="PS50878">
    <property type="entry name" value="RT_POL"/>
    <property type="match status" value="2"/>
</dbReference>
<proteinExistence type="predicted"/>
<feature type="region of interest" description="Disordered" evidence="12">
    <location>
        <begin position="1574"/>
        <end position="1595"/>
    </location>
</feature>
<dbReference type="Gene3D" id="3.30.420.10">
    <property type="entry name" value="Ribonuclease H-like superfamily/Ribonuclease H"/>
    <property type="match status" value="1"/>
</dbReference>
<dbReference type="Pfam" id="PF17919">
    <property type="entry name" value="RT_RNaseH_2"/>
    <property type="match status" value="1"/>
</dbReference>
<keyword evidence="2" id="KW-0808">Transferase</keyword>
<dbReference type="SUPFAM" id="SSF53098">
    <property type="entry name" value="Ribonuclease H-like"/>
    <property type="match status" value="1"/>
</dbReference>
<dbReference type="Gene3D" id="3.10.10.10">
    <property type="entry name" value="HIV Type 1 Reverse Transcriptase, subunit A, domain 1"/>
    <property type="match status" value="2"/>
</dbReference>
<keyword evidence="11" id="KW-0511">Multifunctional enzyme</keyword>
<evidence type="ECO:0000256" key="10">
    <source>
        <dbReference type="ARBA" id="ARBA00022918"/>
    </source>
</evidence>
<evidence type="ECO:0000256" key="7">
    <source>
        <dbReference type="ARBA" id="ARBA00022842"/>
    </source>
</evidence>
<dbReference type="InterPro" id="IPR055469">
    <property type="entry name" value="DUF7041"/>
</dbReference>
<feature type="domain" description="Reverse transcriptase" evidence="14">
    <location>
        <begin position="350"/>
        <end position="529"/>
    </location>
</feature>
<dbReference type="InterPro" id="IPR043128">
    <property type="entry name" value="Rev_trsase/Diguanyl_cyclase"/>
</dbReference>
<dbReference type="CDD" id="cd09274">
    <property type="entry name" value="RNase_HI_RT_Ty3"/>
    <property type="match status" value="2"/>
</dbReference>
<dbReference type="PROSITE" id="PS00141">
    <property type="entry name" value="ASP_PROTEASE"/>
    <property type="match status" value="1"/>
</dbReference>
<dbReference type="Gene3D" id="3.10.20.370">
    <property type="match status" value="1"/>
</dbReference>
<gene>
    <name evidence="16" type="ORF">LAZ67_8001363</name>
</gene>
<dbReference type="Pfam" id="PF00665">
    <property type="entry name" value="rve"/>
    <property type="match status" value="1"/>
</dbReference>
<dbReference type="PANTHER" id="PTHR37984:SF5">
    <property type="entry name" value="PROTEIN NYNRIN-LIKE"/>
    <property type="match status" value="1"/>
</dbReference>
<evidence type="ECO:0000256" key="4">
    <source>
        <dbReference type="ARBA" id="ARBA00022722"/>
    </source>
</evidence>
<dbReference type="InterPro" id="IPR041588">
    <property type="entry name" value="Integrase_H2C2"/>
</dbReference>
<feature type="domain" description="Reverse transcriptase" evidence="14">
    <location>
        <begin position="1217"/>
        <end position="1394"/>
    </location>
</feature>
<dbReference type="Gene3D" id="1.10.340.70">
    <property type="match status" value="1"/>
</dbReference>
<dbReference type="CDD" id="cd01647">
    <property type="entry name" value="RT_LTR"/>
    <property type="match status" value="2"/>
</dbReference>
<dbReference type="SUPFAM" id="SSF56672">
    <property type="entry name" value="DNA/RNA polymerases"/>
    <property type="match status" value="2"/>
</dbReference>
<dbReference type="Pfam" id="PF17917">
    <property type="entry name" value="RT_RNaseH"/>
    <property type="match status" value="1"/>
</dbReference>
<dbReference type="InterPro" id="IPR041577">
    <property type="entry name" value="RT_RNaseH_2"/>
</dbReference>
<dbReference type="InterPro" id="IPR036397">
    <property type="entry name" value="RNaseH_sf"/>
</dbReference>
<reference evidence="16 17" key="1">
    <citation type="submission" date="2022-01" db="EMBL/GenBank/DDBJ databases">
        <title>A chromosomal length assembly of Cordylochernes scorpioides.</title>
        <authorList>
            <person name="Zeh D."/>
            <person name="Zeh J."/>
        </authorList>
    </citation>
    <scope>NUCLEOTIDE SEQUENCE [LARGE SCALE GENOMIC DNA]</scope>
    <source>
        <strain evidence="16">IN4F17</strain>
        <tissue evidence="16">Whole Body</tissue>
    </source>
</reference>
<keyword evidence="7" id="KW-0460">Magnesium</keyword>
<keyword evidence="5" id="KW-0255">Endonuclease</keyword>
<dbReference type="Gene3D" id="2.40.70.10">
    <property type="entry name" value="Acid Proteases"/>
    <property type="match status" value="1"/>
</dbReference>
<accession>A0ABY6KV58</accession>
<feature type="region of interest" description="Disordered" evidence="12">
    <location>
        <begin position="1"/>
        <end position="26"/>
    </location>
</feature>
<dbReference type="SUPFAM" id="SSF50630">
    <property type="entry name" value="Acid proteases"/>
    <property type="match status" value="1"/>
</dbReference>
<evidence type="ECO:0000256" key="12">
    <source>
        <dbReference type="SAM" id="MobiDB-lite"/>
    </source>
</evidence>
<evidence type="ECO:0000256" key="6">
    <source>
        <dbReference type="ARBA" id="ARBA00022801"/>
    </source>
</evidence>
<dbReference type="InterPro" id="IPR043502">
    <property type="entry name" value="DNA/RNA_pol_sf"/>
</dbReference>
<sequence length="1874" mass="212480">MEVTNKQRSKGRPDGDKATARKWRDYKDDRGRRRILRGCPHQHAAHGEDLVSRLTDAIRGLAVPRAEEALISPFDGSYAASNFIQQLERTSEGPQDDATLQARLRALLKGEPLSLYNELNLASLPYSQAKQTLMDLYPGKSEVTFTKFLTFKLTSQIQLGDYYRQKITIGLQLGLTNPIIVGALTEGLQASDQRLMRAIAPKTLTQWYSPMTRIKGTNSLPTPSELFQGVANTIAFHCDTGTPSRGRNYNPFSTNNTPRYPSSARRPPLPCKYCQGDHWNSECSMNRRPYRQQAYHGQPTAHYFPPEQNGAHNLPVPAPRTNSDKIIALRPYRTSLSDQREIQEQVGKMLEYDIIEPFFSPYSSPVTLITKKDKTKRFCVDYRRLNEIIFPDVHPLPLIDNILDKLANTKIYSRADFSSAYWSIEISPPDRNLLSFVTLEGQYNFKRLPYGIKIGPQVYERAVSQILQRNRLGFIAHYFDDFIIFSNSIEGHLGHLQQFFDMCNRENFRLNYNKCDFFKTNIEFLGYTISSGTYTPLVNKLDVINVIKVPTSVKSLQSFLGSINVYNKFIKDHARIRNPLNNLLKKDTPWHWDAECKHSFDTLKECLTTKAVLHLFKEGLPCQLFCDASLQGIAGIQKQQHPDGTLHPVQYYSRALRPHEKNYTITELECLAVIDNVEKFRIYLAGVRFTFFMDPHALQWLKTIKNPTDRLFRWSLKMSAYEYDKKYIKGKTQYEADLLSRNPLCGFLTTTQIIEKQPQLSPSTLIKTNIDGLHTIKRKGIVKIIVPPPLQHTLINKVHLEYNHPGVSQMIRLISTQYTWCGMTKSIVKYNRSCPTCQLIKKPKGPLYDATTEHPEGPTSTAPSQVSRLAFRAPSFWPNDVELWISQLEAAFGLAGISRDETKFEATVTSLDHPTLTYVADIVTAPPPSDNIHEAILPTVSAVDQPSTGHSAEAHQQLMTQIQDLHTQIEALKSFMDTPHNRYPNARYPTHNKKGNAGTCWYHMKFGAQARKCLQPCNFKVQGNEYARRLTRRLLITDRRSAYLFLVDTGAEVSVIPPSVKNARPSHRQLLAANGSIIHTYGERHLELDLGLGRLFCWPFIIADVGVSIIGADFLRHYGLTVDLRNHRLSDPVSSLRSIGHVSPSPAVSIHLTIANSPYSRILRQFPELTSQNLVKSPPRHSVTHHIVTKGPPIAAKPRRLPTDKLAAAKKEFAFMMEKGICRPSKSPWASPLHLVPKKDGSLRPCGDYRKLNAATVPDRYPVPNIMDFASHLHGKKIFSTIDLVRAYHHVPVESRDIPKTAVITPFGLFEYPRMSFGLCNAAQTFQRLINEVLQGLDFTYAYIDDVLIASDSENQHVSHLQQLFGRLRDYGLTINETKCTFGQPSVKFLGFIITNAGISPDPQRVQAIKDIPIPDTVGKLRRFLGMLSTSANAALLHHPFPEAPLCLTVDASEFAVGAALHQQVGNNFQPIAFFSRKLDAAQRKYSAYDRELLAVYLAIKHFRHLLEGRQFPVYTDHKPLTFAFQQNLDKASPRQCRHLDFIGQFTTDIRHIAGCENVPADFLSRVEPISHTNLMTRNPSPKRKQHTRTPLQSFSPPDGRFSHVHIDLVGPLPPSENYRYIFTCVDRFTRWPEALPIQDITAKTVANAFLSVWISRFGVPAKVTTDQGRQFESALFGELTRLLGINRIRTSPYHPAANGLVERFHRQLKDSLRCHDSTSWSLKLPLVLLGIRSSLREDLNTTTAELVYGKPLPLPGTFFEDPPSASSPTEPWLEDFKRAMASLKPAPSKPHGNRHVYVPKPLETCSHVYLRRDLILPPLAPPYDGPYEVLFRKPKIYKLKIKNRFTWVSIDRLKPAFTSEGPMFSQDPNLASQ</sequence>
<feature type="compositionally biased region" description="Polar residues" evidence="12">
    <location>
        <begin position="245"/>
        <end position="260"/>
    </location>
</feature>
<dbReference type="PANTHER" id="PTHR37984">
    <property type="entry name" value="PROTEIN CBG26694"/>
    <property type="match status" value="1"/>
</dbReference>
<feature type="compositionally biased region" description="Basic and acidic residues" evidence="12">
    <location>
        <begin position="11"/>
        <end position="26"/>
    </location>
</feature>
<feature type="domain" description="Integrase catalytic" evidence="15">
    <location>
        <begin position="1593"/>
        <end position="1764"/>
    </location>
</feature>
<organism evidence="16 17">
    <name type="scientific">Cordylochernes scorpioides</name>
    <dbReference type="NCBI Taxonomy" id="51811"/>
    <lineage>
        <taxon>Eukaryota</taxon>
        <taxon>Metazoa</taxon>
        <taxon>Ecdysozoa</taxon>
        <taxon>Arthropoda</taxon>
        <taxon>Chelicerata</taxon>
        <taxon>Arachnida</taxon>
        <taxon>Pseudoscorpiones</taxon>
        <taxon>Cheliferoidea</taxon>
        <taxon>Chernetidae</taxon>
        <taxon>Cordylochernes</taxon>
    </lineage>
</organism>
<dbReference type="PROSITE" id="PS50994">
    <property type="entry name" value="INTEGRASE"/>
    <property type="match status" value="1"/>
</dbReference>
<dbReference type="Pfam" id="PF23055">
    <property type="entry name" value="DUF7041"/>
    <property type="match status" value="1"/>
</dbReference>
<keyword evidence="4" id="KW-0540">Nuclease</keyword>
<keyword evidence="3" id="KW-0548">Nucleotidyltransferase</keyword>
<evidence type="ECO:0000256" key="11">
    <source>
        <dbReference type="ARBA" id="ARBA00023268"/>
    </source>
</evidence>
<keyword evidence="17" id="KW-1185">Reference proteome</keyword>
<keyword evidence="9" id="KW-0229">DNA integration</keyword>
<dbReference type="Gene3D" id="3.30.70.270">
    <property type="match status" value="3"/>
</dbReference>
<evidence type="ECO:0000256" key="9">
    <source>
        <dbReference type="ARBA" id="ARBA00022908"/>
    </source>
</evidence>
<dbReference type="InterPro" id="IPR050951">
    <property type="entry name" value="Retrovirus_Pol_polyprotein"/>
</dbReference>
<evidence type="ECO:0000259" key="13">
    <source>
        <dbReference type="PROSITE" id="PS50175"/>
    </source>
</evidence>
<dbReference type="Pfam" id="PF00078">
    <property type="entry name" value="RVT_1"/>
    <property type="match status" value="2"/>
</dbReference>
<evidence type="ECO:0000256" key="8">
    <source>
        <dbReference type="ARBA" id="ARBA00022884"/>
    </source>
</evidence>
<keyword evidence="6" id="KW-0378">Hydrolase</keyword>
<dbReference type="EMBL" id="CP092870">
    <property type="protein sequence ID" value="UYV70995.1"/>
    <property type="molecule type" value="Genomic_DNA"/>
</dbReference>
<evidence type="ECO:0000313" key="17">
    <source>
        <dbReference type="Proteomes" id="UP001235939"/>
    </source>
</evidence>
<dbReference type="InterPro" id="IPR041373">
    <property type="entry name" value="RT_RNaseH"/>
</dbReference>
<evidence type="ECO:0000256" key="3">
    <source>
        <dbReference type="ARBA" id="ARBA00022695"/>
    </source>
</evidence>
<keyword evidence="10" id="KW-0695">RNA-directed DNA polymerase</keyword>
<name>A0ABY6KV58_9ARAC</name>
<protein>
    <recommendedName>
        <fullName evidence="1">RNA-directed DNA polymerase</fullName>
        <ecNumber evidence="1">2.7.7.49</ecNumber>
    </recommendedName>
</protein>
<evidence type="ECO:0000256" key="5">
    <source>
        <dbReference type="ARBA" id="ARBA00022759"/>
    </source>
</evidence>
<dbReference type="InterPro" id="IPR021109">
    <property type="entry name" value="Peptidase_aspartic_dom_sf"/>
</dbReference>
<dbReference type="InterPro" id="IPR001969">
    <property type="entry name" value="Aspartic_peptidase_AS"/>
</dbReference>
<dbReference type="InterPro" id="IPR012337">
    <property type="entry name" value="RNaseH-like_sf"/>
</dbReference>
<dbReference type="PROSITE" id="PS50175">
    <property type="entry name" value="ASP_PROT_RETROV"/>
    <property type="match status" value="1"/>
</dbReference>
<dbReference type="Proteomes" id="UP001235939">
    <property type="component" value="Chromosome 08"/>
</dbReference>
<dbReference type="Pfam" id="PF17921">
    <property type="entry name" value="Integrase_H2C2"/>
    <property type="match status" value="1"/>
</dbReference>
<keyword evidence="8" id="KW-0694">RNA-binding</keyword>
<evidence type="ECO:0000313" key="16">
    <source>
        <dbReference type="EMBL" id="UYV70995.1"/>
    </source>
</evidence>
<dbReference type="InterPro" id="IPR001995">
    <property type="entry name" value="Peptidase_A2_cat"/>
</dbReference>
<dbReference type="InterPro" id="IPR001584">
    <property type="entry name" value="Integrase_cat-core"/>
</dbReference>
<evidence type="ECO:0000256" key="1">
    <source>
        <dbReference type="ARBA" id="ARBA00012493"/>
    </source>
</evidence>
<evidence type="ECO:0000256" key="2">
    <source>
        <dbReference type="ARBA" id="ARBA00022679"/>
    </source>
</evidence>
<feature type="region of interest" description="Disordered" evidence="12">
    <location>
        <begin position="245"/>
        <end position="266"/>
    </location>
</feature>
<feature type="domain" description="Peptidase A2" evidence="13">
    <location>
        <begin position="1043"/>
        <end position="1114"/>
    </location>
</feature>